<feature type="signal peptide" evidence="2">
    <location>
        <begin position="1"/>
        <end position="28"/>
    </location>
</feature>
<dbReference type="PROSITE" id="PS51257">
    <property type="entry name" value="PROKAR_LIPOPROTEIN"/>
    <property type="match status" value="1"/>
</dbReference>
<evidence type="ECO:0000313" key="4">
    <source>
        <dbReference type="EMBL" id="ROT86271.1"/>
    </source>
</evidence>
<proteinExistence type="predicted"/>
<comment type="caution">
    <text evidence="4">The sequence shown here is derived from an EMBL/GenBank/DDBJ whole genome shotgun (WGS) entry which is preliminary data.</text>
</comment>
<reference evidence="4 5" key="1">
    <citation type="submission" date="2018-07" db="EMBL/GenBank/DDBJ databases">
        <title>The role of parmesan cheese in vectoring bovine microbiota.</title>
        <authorList>
            <person name="Lugli G.A."/>
            <person name="Milani C."/>
        </authorList>
    </citation>
    <scope>NUCLEOTIDE SEQUENCE [LARGE SCALE GENOMIC DNA]</scope>
    <source>
        <strain evidence="4 5">BMONG18</strain>
    </source>
</reference>
<feature type="compositionally biased region" description="Polar residues" evidence="1">
    <location>
        <begin position="31"/>
        <end position="41"/>
    </location>
</feature>
<evidence type="ECO:0000256" key="2">
    <source>
        <dbReference type="SAM" id="SignalP"/>
    </source>
</evidence>
<feature type="domain" description="DUF8175" evidence="3">
    <location>
        <begin position="36"/>
        <end position="235"/>
    </location>
</feature>
<evidence type="ECO:0000313" key="5">
    <source>
        <dbReference type="Proteomes" id="UP000285266"/>
    </source>
</evidence>
<feature type="region of interest" description="Disordered" evidence="1">
    <location>
        <begin position="26"/>
        <end position="49"/>
    </location>
</feature>
<evidence type="ECO:0000259" key="3">
    <source>
        <dbReference type="Pfam" id="PF26526"/>
    </source>
</evidence>
<keyword evidence="2" id="KW-0732">Signal</keyword>
<dbReference type="Proteomes" id="UP000285266">
    <property type="component" value="Unassembled WGS sequence"/>
</dbReference>
<accession>A0A423UC58</accession>
<dbReference type="AlphaFoldDB" id="A0A423UC58"/>
<organism evidence="4 5">
    <name type="scientific">Bifidobacterium mongoliense</name>
    <dbReference type="NCBI Taxonomy" id="518643"/>
    <lineage>
        <taxon>Bacteria</taxon>
        <taxon>Bacillati</taxon>
        <taxon>Actinomycetota</taxon>
        <taxon>Actinomycetes</taxon>
        <taxon>Bifidobacteriales</taxon>
        <taxon>Bifidobacteriaceae</taxon>
        <taxon>Bifidobacterium</taxon>
    </lineage>
</organism>
<dbReference type="InterPro" id="IPR058488">
    <property type="entry name" value="DUF8175"/>
</dbReference>
<name>A0A423UC58_9BIFI</name>
<feature type="chain" id="PRO_5038663694" description="DUF8175 domain-containing protein" evidence="2">
    <location>
        <begin position="29"/>
        <end position="241"/>
    </location>
</feature>
<protein>
    <recommendedName>
        <fullName evidence="3">DUF8175 domain-containing protein</fullName>
    </recommendedName>
</protein>
<dbReference type="EMBL" id="QRAJ01000013">
    <property type="protein sequence ID" value="ROT86271.1"/>
    <property type="molecule type" value="Genomic_DNA"/>
</dbReference>
<dbReference type="Pfam" id="PF26526">
    <property type="entry name" value="DUF8175"/>
    <property type="match status" value="1"/>
</dbReference>
<sequence>MRAKRYMAAAAALSLLAGLAGCGAAKHADSPSPTAHQSTAASKPPKAATDRSICGLPGFAASGEVTAAPHVTKWGYEDQSLWPYPTSPAIGPGETSSSSGVRSCFAHTPEGSLFAAANIAAMMTNPQITSNVDAVISFFGQGPEYQTIVHSLRSKGLGSQDQDMDSRAEMGGFRVLEYDASHAVVDLAYRGTSMGQSIDMSIVYHLVWSDGDWKLRSESEAPITSSVISSLSGYVVWNEGK</sequence>
<evidence type="ECO:0000256" key="1">
    <source>
        <dbReference type="SAM" id="MobiDB-lite"/>
    </source>
</evidence>
<gene>
    <name evidence="4" type="ORF">BMONG18_1591</name>
</gene>